<organism evidence="1 2">
    <name type="scientific">Pristionchus fissidentatus</name>
    <dbReference type="NCBI Taxonomy" id="1538716"/>
    <lineage>
        <taxon>Eukaryota</taxon>
        <taxon>Metazoa</taxon>
        <taxon>Ecdysozoa</taxon>
        <taxon>Nematoda</taxon>
        <taxon>Chromadorea</taxon>
        <taxon>Rhabditida</taxon>
        <taxon>Rhabditina</taxon>
        <taxon>Diplogasteromorpha</taxon>
        <taxon>Diplogasteroidea</taxon>
        <taxon>Neodiplogasteridae</taxon>
        <taxon>Pristionchus</taxon>
    </lineage>
</organism>
<gene>
    <name evidence="1" type="ORF">PFISCL1PPCAC_12840</name>
</gene>
<name>A0AAV5VPY8_9BILA</name>
<evidence type="ECO:0000313" key="2">
    <source>
        <dbReference type="Proteomes" id="UP001432322"/>
    </source>
</evidence>
<dbReference type="Proteomes" id="UP001432322">
    <property type="component" value="Unassembled WGS sequence"/>
</dbReference>
<feature type="non-terminal residue" evidence="1">
    <location>
        <position position="1"/>
    </location>
</feature>
<reference evidence="1" key="1">
    <citation type="submission" date="2023-10" db="EMBL/GenBank/DDBJ databases">
        <title>Genome assembly of Pristionchus species.</title>
        <authorList>
            <person name="Yoshida K."/>
            <person name="Sommer R.J."/>
        </authorList>
    </citation>
    <scope>NUCLEOTIDE SEQUENCE</scope>
    <source>
        <strain evidence="1">RS5133</strain>
    </source>
</reference>
<comment type="caution">
    <text evidence="1">The sequence shown here is derived from an EMBL/GenBank/DDBJ whole genome shotgun (WGS) entry which is preliminary data.</text>
</comment>
<keyword evidence="2" id="KW-1185">Reference proteome</keyword>
<proteinExistence type="predicted"/>
<dbReference type="EMBL" id="BTSY01000004">
    <property type="protein sequence ID" value="GMT21543.1"/>
    <property type="molecule type" value="Genomic_DNA"/>
</dbReference>
<dbReference type="AlphaFoldDB" id="A0AAV5VPY8"/>
<evidence type="ECO:0000313" key="1">
    <source>
        <dbReference type="EMBL" id="GMT21543.1"/>
    </source>
</evidence>
<protein>
    <submittedName>
        <fullName evidence="1">Uncharacterized protein</fullName>
    </submittedName>
</protein>
<accession>A0AAV5VPY8</accession>
<sequence>RRRYGHDLWRELIGEVGRRAWGVLRIQTQRQIAQILVAVYTVDRRGNIAADARLTGHPRAIAATNVAEHGIVARGNLQIFAGRRLVICEAHLDFSREQRVPHGSWRSAERFEETTFVLGSLLWVAFKSQRSWQMRRVVATR</sequence>